<keyword evidence="2" id="KW-1185">Reference proteome</keyword>
<name>A0A6J5EEZ8_9BURK</name>
<dbReference type="AlphaFoldDB" id="A0A6J5EEZ8"/>
<dbReference type="Proteomes" id="UP000494363">
    <property type="component" value="Unassembled WGS sequence"/>
</dbReference>
<reference evidence="1 2" key="1">
    <citation type="submission" date="2020-04" db="EMBL/GenBank/DDBJ databases">
        <authorList>
            <person name="De Canck E."/>
        </authorList>
    </citation>
    <scope>NUCLEOTIDE SEQUENCE [LARGE SCALE GENOMIC DNA]</scope>
    <source>
        <strain evidence="1 2">LMG 29542</strain>
    </source>
</reference>
<proteinExistence type="predicted"/>
<dbReference type="EMBL" id="CADIKH010000023">
    <property type="protein sequence ID" value="CAB3764234.1"/>
    <property type="molecule type" value="Genomic_DNA"/>
</dbReference>
<protein>
    <recommendedName>
        <fullName evidence="3">Reverse transcriptase domain-containing protein</fullName>
    </recommendedName>
</protein>
<sequence>MQKRIGDAGVIRLICAYLNSGIISDGVVQERGEGTPQGGPLSPLLVNVLLAGSAPSPDLNFPNRPVRTRMPGGMAGARRMVVPYADRFAFNDPIRPVTAVTLIGLLKRRCAQFCHSVVERTSLRVDDSAMKLAQL</sequence>
<organism evidence="1 2">
    <name type="scientific">Paraburkholderia humisilvae</name>
    <dbReference type="NCBI Taxonomy" id="627669"/>
    <lineage>
        <taxon>Bacteria</taxon>
        <taxon>Pseudomonadati</taxon>
        <taxon>Pseudomonadota</taxon>
        <taxon>Betaproteobacteria</taxon>
        <taxon>Burkholderiales</taxon>
        <taxon>Burkholderiaceae</taxon>
        <taxon>Paraburkholderia</taxon>
    </lineage>
</organism>
<evidence type="ECO:0000313" key="2">
    <source>
        <dbReference type="Proteomes" id="UP000494363"/>
    </source>
</evidence>
<dbReference type="InterPro" id="IPR043502">
    <property type="entry name" value="DNA/RNA_pol_sf"/>
</dbReference>
<evidence type="ECO:0008006" key="3">
    <source>
        <dbReference type="Google" id="ProtNLM"/>
    </source>
</evidence>
<gene>
    <name evidence="1" type="ORF">LMG29542_04823</name>
</gene>
<accession>A0A6J5EEZ8</accession>
<dbReference type="SUPFAM" id="SSF56672">
    <property type="entry name" value="DNA/RNA polymerases"/>
    <property type="match status" value="1"/>
</dbReference>
<evidence type="ECO:0000313" key="1">
    <source>
        <dbReference type="EMBL" id="CAB3764234.1"/>
    </source>
</evidence>